<evidence type="ECO:0000313" key="10">
    <source>
        <dbReference type="EMBL" id="CAB4645627.1"/>
    </source>
</evidence>
<dbReference type="InterPro" id="IPR050107">
    <property type="entry name" value="ABC_carbohydrate_import_ATPase"/>
</dbReference>
<dbReference type="CDD" id="cd03216">
    <property type="entry name" value="ABC_Carb_Monos_I"/>
    <property type="match status" value="1"/>
</dbReference>
<dbReference type="GO" id="GO:0016887">
    <property type="term" value="F:ATP hydrolysis activity"/>
    <property type="evidence" value="ECO:0007669"/>
    <property type="project" value="InterPro"/>
</dbReference>
<dbReference type="FunFam" id="3.40.50.300:FF:000127">
    <property type="entry name" value="Ribose import ATP-binding protein RbsA"/>
    <property type="match status" value="1"/>
</dbReference>
<evidence type="ECO:0000256" key="5">
    <source>
        <dbReference type="ARBA" id="ARBA00022741"/>
    </source>
</evidence>
<dbReference type="AlphaFoldDB" id="A0A6J6K7A9"/>
<dbReference type="Gene3D" id="3.40.50.300">
    <property type="entry name" value="P-loop containing nucleotide triphosphate hydrolases"/>
    <property type="match status" value="2"/>
</dbReference>
<name>A0A6J6K7A9_9ZZZZ</name>
<evidence type="ECO:0000256" key="4">
    <source>
        <dbReference type="ARBA" id="ARBA00022737"/>
    </source>
</evidence>
<dbReference type="GO" id="GO:0005524">
    <property type="term" value="F:ATP binding"/>
    <property type="evidence" value="ECO:0007669"/>
    <property type="project" value="UniProtKB-KW"/>
</dbReference>
<dbReference type="InterPro" id="IPR027417">
    <property type="entry name" value="P-loop_NTPase"/>
</dbReference>
<keyword evidence="7" id="KW-1278">Translocase</keyword>
<evidence type="ECO:0000256" key="2">
    <source>
        <dbReference type="ARBA" id="ARBA00022448"/>
    </source>
</evidence>
<dbReference type="PROSITE" id="PS00211">
    <property type="entry name" value="ABC_TRANSPORTER_1"/>
    <property type="match status" value="1"/>
</dbReference>
<keyword evidence="4" id="KW-0677">Repeat</keyword>
<sequence>MKLELRGITKRFPGVVANDNVNLTLNTGEVIALIGENGAGKSTLMSVLYGMYQPDEGQILVDDHVVQFNSPADAIKAGIGMVHQHFMLVPVFTVAENVVLGVEPTGRLGKLHIDEARKMVRDVSEKYNLDLDPDAVIEDLPVGVQQRVEIVKVLLRDAKVVVFDEPTAVLTPNEIVEFFEIIDTLVKGGRGVVFITHKLKEALKVANRISVLRRGKVVGSADPATASESQIAEMMVGRPVQLTVDKKVAQAGEVVLNVGDLTVLDADGRTHVESVSFSVRSGEIVGIAGVQGNGQTELVEALTGLRKAAGGTITLDGKDLTNSDPRERHSLGMAHIPEDRQRQGLVGGLSVAENLVLTRYHDDQFSHGLVVDWDAANAVSDTLISEYDIRTPSKETGVGTLSGGNQQKVIVARELSRDLRLTIAAQPTRGVDVGSIEYIHSRIVQERDAGTAVLIVSTELEEVMALSDRLLVMYRGKVVAELDPKKVSPMEVGLYMAGSRPDGAVAK</sequence>
<keyword evidence="6" id="KW-0067">ATP-binding</keyword>
<dbReference type="EMBL" id="CAEZWH010000017">
    <property type="protein sequence ID" value="CAB4645627.1"/>
    <property type="molecule type" value="Genomic_DNA"/>
</dbReference>
<dbReference type="CDD" id="cd03215">
    <property type="entry name" value="ABC_Carb_Monos_II"/>
    <property type="match status" value="1"/>
</dbReference>
<dbReference type="InterPro" id="IPR017871">
    <property type="entry name" value="ABC_transporter-like_CS"/>
</dbReference>
<keyword evidence="5" id="KW-0547">Nucleotide-binding</keyword>
<comment type="subcellular location">
    <subcellularLocation>
        <location evidence="1">Cell membrane</location>
        <topology evidence="1">Peripheral membrane protein</topology>
    </subcellularLocation>
</comment>
<dbReference type="PANTHER" id="PTHR43790">
    <property type="entry name" value="CARBOHYDRATE TRANSPORT ATP-BINDING PROTEIN MG119-RELATED"/>
    <property type="match status" value="1"/>
</dbReference>
<gene>
    <name evidence="10" type="ORF">UFOPK2195_00187</name>
</gene>
<protein>
    <submittedName>
        <fullName evidence="10">Unannotated protein</fullName>
    </submittedName>
</protein>
<dbReference type="PROSITE" id="PS50893">
    <property type="entry name" value="ABC_TRANSPORTER_2"/>
    <property type="match status" value="2"/>
</dbReference>
<feature type="domain" description="ABC transporter" evidence="9">
    <location>
        <begin position="3"/>
        <end position="239"/>
    </location>
</feature>
<dbReference type="Pfam" id="PF00005">
    <property type="entry name" value="ABC_tran"/>
    <property type="match status" value="2"/>
</dbReference>
<evidence type="ECO:0000256" key="8">
    <source>
        <dbReference type="ARBA" id="ARBA00023136"/>
    </source>
</evidence>
<feature type="domain" description="ABC transporter" evidence="9">
    <location>
        <begin position="256"/>
        <end position="500"/>
    </location>
</feature>
<keyword evidence="8" id="KW-0472">Membrane</keyword>
<dbReference type="GO" id="GO:0005886">
    <property type="term" value="C:plasma membrane"/>
    <property type="evidence" value="ECO:0007669"/>
    <property type="project" value="UniProtKB-SubCell"/>
</dbReference>
<dbReference type="PANTHER" id="PTHR43790:SF4">
    <property type="entry name" value="GUANOSINE IMPORT ATP-BINDING PROTEIN NUPO"/>
    <property type="match status" value="1"/>
</dbReference>
<dbReference type="InterPro" id="IPR003593">
    <property type="entry name" value="AAA+_ATPase"/>
</dbReference>
<keyword evidence="3" id="KW-1003">Cell membrane</keyword>
<dbReference type="SUPFAM" id="SSF52540">
    <property type="entry name" value="P-loop containing nucleoside triphosphate hydrolases"/>
    <property type="match status" value="2"/>
</dbReference>
<organism evidence="10">
    <name type="scientific">freshwater metagenome</name>
    <dbReference type="NCBI Taxonomy" id="449393"/>
    <lineage>
        <taxon>unclassified sequences</taxon>
        <taxon>metagenomes</taxon>
        <taxon>ecological metagenomes</taxon>
    </lineage>
</organism>
<keyword evidence="2" id="KW-0813">Transport</keyword>
<evidence type="ECO:0000256" key="3">
    <source>
        <dbReference type="ARBA" id="ARBA00022475"/>
    </source>
</evidence>
<evidence type="ECO:0000259" key="9">
    <source>
        <dbReference type="PROSITE" id="PS50893"/>
    </source>
</evidence>
<reference evidence="10" key="1">
    <citation type="submission" date="2020-05" db="EMBL/GenBank/DDBJ databases">
        <authorList>
            <person name="Chiriac C."/>
            <person name="Salcher M."/>
            <person name="Ghai R."/>
            <person name="Kavagutti S V."/>
        </authorList>
    </citation>
    <scope>NUCLEOTIDE SEQUENCE</scope>
</reference>
<dbReference type="InterPro" id="IPR003439">
    <property type="entry name" value="ABC_transporter-like_ATP-bd"/>
</dbReference>
<evidence type="ECO:0000256" key="1">
    <source>
        <dbReference type="ARBA" id="ARBA00004202"/>
    </source>
</evidence>
<evidence type="ECO:0000256" key="6">
    <source>
        <dbReference type="ARBA" id="ARBA00022840"/>
    </source>
</evidence>
<dbReference type="SMART" id="SM00382">
    <property type="entry name" value="AAA"/>
    <property type="match status" value="2"/>
</dbReference>
<evidence type="ECO:0000256" key="7">
    <source>
        <dbReference type="ARBA" id="ARBA00022967"/>
    </source>
</evidence>
<accession>A0A6J6K7A9</accession>
<proteinExistence type="predicted"/>